<comment type="caution">
    <text evidence="1">The sequence shown here is derived from an EMBL/GenBank/DDBJ whole genome shotgun (WGS) entry which is preliminary data.</text>
</comment>
<proteinExistence type="predicted"/>
<organism evidence="1 2">
    <name type="scientific">Durusdinium trenchii</name>
    <dbReference type="NCBI Taxonomy" id="1381693"/>
    <lineage>
        <taxon>Eukaryota</taxon>
        <taxon>Sar</taxon>
        <taxon>Alveolata</taxon>
        <taxon>Dinophyceae</taxon>
        <taxon>Suessiales</taxon>
        <taxon>Symbiodiniaceae</taxon>
        <taxon>Durusdinium</taxon>
    </lineage>
</organism>
<dbReference type="EMBL" id="CAXAMN010022051">
    <property type="protein sequence ID" value="CAK9066009.1"/>
    <property type="molecule type" value="Genomic_DNA"/>
</dbReference>
<keyword evidence="2" id="KW-1185">Reference proteome</keyword>
<sequence length="244" mass="26597">MPAVQVRGRRGENGSSSTGTVVGLLIGVGWAWPYVAITQLDAGARLVDRMPVGVSVEASELLSGTVRAGPFSSLQSTWRLSEPSSSAANGSRLTAAQSEAPLRGRMKLRRAVAKLARKRMRWGGKEAVPGRRLGGEVPSSKELVPESHPVENIFTIPDTLRPEEAEALIAKSEEAGFEVQTSRGPAYGEALRHHWRISFDDPRYAQALWDSGLGQCLKQTLRGPRNRQPIGLNENIRIYKYSGE</sequence>
<reference evidence="1 2" key="1">
    <citation type="submission" date="2024-02" db="EMBL/GenBank/DDBJ databases">
        <authorList>
            <person name="Chen Y."/>
            <person name="Shah S."/>
            <person name="Dougan E. K."/>
            <person name="Thang M."/>
            <person name="Chan C."/>
        </authorList>
    </citation>
    <scope>NUCLEOTIDE SEQUENCE [LARGE SCALE GENOMIC DNA]</scope>
</reference>
<gene>
    <name evidence="1" type="ORF">CCMP2556_LOCUS32406</name>
</gene>
<evidence type="ECO:0000313" key="1">
    <source>
        <dbReference type="EMBL" id="CAK9066009.1"/>
    </source>
</evidence>
<dbReference type="Proteomes" id="UP001642484">
    <property type="component" value="Unassembled WGS sequence"/>
</dbReference>
<protein>
    <recommendedName>
        <fullName evidence="3">PASTA domain-containing protein</fullName>
    </recommendedName>
</protein>
<evidence type="ECO:0000313" key="2">
    <source>
        <dbReference type="Proteomes" id="UP001642484"/>
    </source>
</evidence>
<name>A0ABP0NU75_9DINO</name>
<evidence type="ECO:0008006" key="3">
    <source>
        <dbReference type="Google" id="ProtNLM"/>
    </source>
</evidence>
<accession>A0ABP0NU75</accession>